<comment type="function">
    <text evidence="6">Gustatory receptor which mediates acceptance or avoidance behavior, depending on its substrates.</text>
</comment>
<evidence type="ECO:0000256" key="1">
    <source>
        <dbReference type="ARBA" id="ARBA00004651"/>
    </source>
</evidence>
<evidence type="ECO:0000256" key="5">
    <source>
        <dbReference type="ARBA" id="ARBA00023136"/>
    </source>
</evidence>
<dbReference type="GO" id="GO:0007165">
    <property type="term" value="P:signal transduction"/>
    <property type="evidence" value="ECO:0007669"/>
    <property type="project" value="UniProtKB-KW"/>
</dbReference>
<keyword evidence="6" id="KW-0807">Transducer</keyword>
<dbReference type="InterPro" id="IPR013604">
    <property type="entry name" value="7TM_chemorcpt"/>
</dbReference>
<reference evidence="8" key="1">
    <citation type="submission" date="2025-08" db="UniProtKB">
        <authorList>
            <consortium name="RefSeq"/>
        </authorList>
    </citation>
    <scope>IDENTIFICATION</scope>
    <source>
        <strain evidence="8">11010-0011.00</strain>
        <tissue evidence="8">Whole body</tissue>
    </source>
</reference>
<dbReference type="GeneID" id="115634628"/>
<protein>
    <recommendedName>
        <fullName evidence="6">Gustatory receptor</fullName>
    </recommendedName>
</protein>
<gene>
    <name evidence="8" type="primary">LOC115634628</name>
</gene>
<feature type="transmembrane region" description="Helical" evidence="6">
    <location>
        <begin position="104"/>
        <end position="129"/>
    </location>
</feature>
<sequence>MHFSEKNKDSTRLMWLTTYVLVSVNYATILYSLISRRSRDCELERIGEVITQVWLGILKKQRVYCQHMDRYFGYLFYAKFATVFYLCISNWIHAVIMAMEYKWWILPGLLFYMNALNLIITTTFGYYLALWHIARAFYFVNNELTDLSQRTGVNKPTSKDVEHLRHLRALHAVLTRTSLRINQVYSFQMLASRFDYVVTSIINTYLGLLFTFSFDTPAYLIAFGLSIHVARTLDFYLLDLMCDLVLQYQQWPRHELTECRWFRELNDFVIYASSSKINLWVCGLFQANQKLWFKMMCSITAYSIVLMQFHIY</sequence>
<feature type="transmembrane region" description="Helical" evidence="6">
    <location>
        <begin position="12"/>
        <end position="34"/>
    </location>
</feature>
<keyword evidence="3 6" id="KW-0812">Transmembrane</keyword>
<evidence type="ECO:0000256" key="6">
    <source>
        <dbReference type="RuleBase" id="RU363108"/>
    </source>
</evidence>
<proteinExistence type="inferred from homology"/>
<keyword evidence="6 8" id="KW-0675">Receptor</keyword>
<dbReference type="GO" id="GO:0005886">
    <property type="term" value="C:plasma membrane"/>
    <property type="evidence" value="ECO:0007669"/>
    <property type="project" value="UniProtKB-SubCell"/>
</dbReference>
<dbReference type="CTD" id="117484"/>
<evidence type="ECO:0000313" key="7">
    <source>
        <dbReference type="Proteomes" id="UP000504634"/>
    </source>
</evidence>
<dbReference type="OrthoDB" id="7835106at2759"/>
<comment type="similarity">
    <text evidence="6">Belongs to the insect chemoreceptor superfamily. Gustatory receptor (GR) family.</text>
</comment>
<accession>A0A6J2ULP3</accession>
<keyword evidence="2 6" id="KW-1003">Cell membrane</keyword>
<dbReference type="Pfam" id="PF08395">
    <property type="entry name" value="7tm_7"/>
    <property type="match status" value="1"/>
</dbReference>
<feature type="non-terminal residue" evidence="8">
    <location>
        <position position="312"/>
    </location>
</feature>
<comment type="subcellular location">
    <subcellularLocation>
        <location evidence="1 6">Cell membrane</location>
        <topology evidence="1 6">Multi-pass membrane protein</topology>
    </subcellularLocation>
</comment>
<dbReference type="GO" id="GO:0050909">
    <property type="term" value="P:sensory perception of taste"/>
    <property type="evidence" value="ECO:0007669"/>
    <property type="project" value="InterPro"/>
</dbReference>
<keyword evidence="7" id="KW-1185">Reference proteome</keyword>
<dbReference type="AlphaFoldDB" id="A0A6J2ULP3"/>
<evidence type="ECO:0000256" key="3">
    <source>
        <dbReference type="ARBA" id="ARBA00022692"/>
    </source>
</evidence>
<feature type="transmembrane region" description="Helical" evidence="6">
    <location>
        <begin position="71"/>
        <end position="92"/>
    </location>
</feature>
<keyword evidence="5 6" id="KW-0472">Membrane</keyword>
<dbReference type="RefSeq" id="XP_030388343.1">
    <property type="nucleotide sequence ID" value="XM_030532483.1"/>
</dbReference>
<keyword evidence="4 6" id="KW-1133">Transmembrane helix</keyword>
<organism evidence="7 8">
    <name type="scientific">Drosophila lebanonensis</name>
    <name type="common">Fruit fly</name>
    <name type="synonym">Scaptodrosophila lebanonensis</name>
    <dbReference type="NCBI Taxonomy" id="7225"/>
    <lineage>
        <taxon>Eukaryota</taxon>
        <taxon>Metazoa</taxon>
        <taxon>Ecdysozoa</taxon>
        <taxon>Arthropoda</taxon>
        <taxon>Hexapoda</taxon>
        <taxon>Insecta</taxon>
        <taxon>Pterygota</taxon>
        <taxon>Neoptera</taxon>
        <taxon>Endopterygota</taxon>
        <taxon>Diptera</taxon>
        <taxon>Brachycera</taxon>
        <taxon>Muscomorpha</taxon>
        <taxon>Ephydroidea</taxon>
        <taxon>Drosophilidae</taxon>
        <taxon>Scaptodrosophila</taxon>
    </lineage>
</organism>
<name>A0A6J2ULP3_DROLE</name>
<evidence type="ECO:0000256" key="2">
    <source>
        <dbReference type="ARBA" id="ARBA00022475"/>
    </source>
</evidence>
<comment type="caution">
    <text evidence="6">Lacks conserved residue(s) required for the propagation of feature annotation.</text>
</comment>
<dbReference type="Proteomes" id="UP000504634">
    <property type="component" value="Unplaced"/>
</dbReference>
<evidence type="ECO:0000313" key="8">
    <source>
        <dbReference type="RefSeq" id="XP_030388343.1"/>
    </source>
</evidence>
<evidence type="ECO:0000256" key="4">
    <source>
        <dbReference type="ARBA" id="ARBA00022989"/>
    </source>
</evidence>